<dbReference type="InterPro" id="IPR001182">
    <property type="entry name" value="FtsW/RodA"/>
</dbReference>
<feature type="transmembrane region" description="Helical" evidence="6">
    <location>
        <begin position="335"/>
        <end position="357"/>
    </location>
</feature>
<proteinExistence type="predicted"/>
<feature type="transmembrane region" description="Helical" evidence="6">
    <location>
        <begin position="159"/>
        <end position="175"/>
    </location>
</feature>
<keyword evidence="5 6" id="KW-0472">Membrane</keyword>
<reference evidence="7 8" key="1">
    <citation type="submission" date="2022-11" db="EMBL/GenBank/DDBJ databases">
        <title>Host association and intracellularity evolved multiple times independently in the Rickettsiales.</title>
        <authorList>
            <person name="Castelli M."/>
            <person name="Nardi T."/>
            <person name="Gammuto L."/>
            <person name="Bellinzona G."/>
            <person name="Sabaneyeva E."/>
            <person name="Potekhin A."/>
            <person name="Serra V."/>
            <person name="Petroni G."/>
            <person name="Sassera D."/>
        </authorList>
    </citation>
    <scope>NUCLEOTIDE SEQUENCE [LARGE SCALE GENOMIC DNA]</scope>
    <source>
        <strain evidence="7 8">NDG2</strain>
    </source>
</reference>
<dbReference type="Pfam" id="PF01098">
    <property type="entry name" value="FTSW_RODA_SPOVE"/>
    <property type="match status" value="1"/>
</dbReference>
<dbReference type="PANTHER" id="PTHR30474">
    <property type="entry name" value="CELL CYCLE PROTEIN"/>
    <property type="match status" value="1"/>
</dbReference>
<keyword evidence="4 6" id="KW-1133">Transmembrane helix</keyword>
<keyword evidence="2 6" id="KW-0812">Transmembrane</keyword>
<dbReference type="InterPro" id="IPR011923">
    <property type="entry name" value="RodA/MrdB"/>
</dbReference>
<evidence type="ECO:0000256" key="3">
    <source>
        <dbReference type="ARBA" id="ARBA00022960"/>
    </source>
</evidence>
<protein>
    <submittedName>
        <fullName evidence="7">Rod shape-determining protein RodA</fullName>
    </submittedName>
</protein>
<dbReference type="PANTHER" id="PTHR30474:SF1">
    <property type="entry name" value="PEPTIDOGLYCAN GLYCOSYLTRANSFERASE MRDB"/>
    <property type="match status" value="1"/>
</dbReference>
<comment type="subcellular location">
    <subcellularLocation>
        <location evidence="1">Membrane</location>
        <topology evidence="1">Multi-pass membrane protein</topology>
    </subcellularLocation>
</comment>
<keyword evidence="3" id="KW-0133">Cell shape</keyword>
<evidence type="ECO:0000256" key="1">
    <source>
        <dbReference type="ARBA" id="ARBA00004141"/>
    </source>
</evidence>
<feature type="transmembrane region" description="Helical" evidence="6">
    <location>
        <begin position="270"/>
        <end position="290"/>
    </location>
</feature>
<feature type="transmembrane region" description="Helical" evidence="6">
    <location>
        <begin position="182"/>
        <end position="201"/>
    </location>
</feature>
<evidence type="ECO:0000313" key="7">
    <source>
        <dbReference type="EMBL" id="WPX96843.1"/>
    </source>
</evidence>
<evidence type="ECO:0000313" key="8">
    <source>
        <dbReference type="Proteomes" id="UP001327219"/>
    </source>
</evidence>
<accession>A0ABZ0UP12</accession>
<evidence type="ECO:0000256" key="2">
    <source>
        <dbReference type="ARBA" id="ARBA00022692"/>
    </source>
</evidence>
<dbReference type="NCBIfam" id="TIGR02210">
    <property type="entry name" value="rodA_shape"/>
    <property type="match status" value="1"/>
</dbReference>
<evidence type="ECO:0000256" key="5">
    <source>
        <dbReference type="ARBA" id="ARBA00023136"/>
    </source>
</evidence>
<keyword evidence="8" id="KW-1185">Reference proteome</keyword>
<feature type="transmembrane region" description="Helical" evidence="6">
    <location>
        <begin position="12"/>
        <end position="33"/>
    </location>
</feature>
<feature type="transmembrane region" description="Helical" evidence="6">
    <location>
        <begin position="45"/>
        <end position="62"/>
    </location>
</feature>
<organism evidence="7 8">
    <name type="scientific">Candidatus Bandiella euplotis</name>
    <dbReference type="NCBI Taxonomy" id="1664265"/>
    <lineage>
        <taxon>Bacteria</taxon>
        <taxon>Pseudomonadati</taxon>
        <taxon>Pseudomonadota</taxon>
        <taxon>Alphaproteobacteria</taxon>
        <taxon>Rickettsiales</taxon>
        <taxon>Candidatus Midichloriaceae</taxon>
        <taxon>Candidatus Bandiella</taxon>
    </lineage>
</organism>
<feature type="transmembrane region" description="Helical" evidence="6">
    <location>
        <begin position="98"/>
        <end position="125"/>
    </location>
</feature>
<dbReference type="Proteomes" id="UP001327219">
    <property type="component" value="Chromosome"/>
</dbReference>
<feature type="transmembrane region" description="Helical" evidence="6">
    <location>
        <begin position="74"/>
        <end position="92"/>
    </location>
</feature>
<evidence type="ECO:0000256" key="6">
    <source>
        <dbReference type="SAM" id="Phobius"/>
    </source>
</evidence>
<feature type="transmembrane region" description="Helical" evidence="6">
    <location>
        <begin position="302"/>
        <end position="329"/>
    </location>
</feature>
<sequence>MIDSSLKKDYLPGLLLGLLSVLMLVSIFSMYSVSGGVVAPIVTKQLYISALSLFMMFVFSKINLKLIFRSSYDVYLVILCALVVTEFLGHIGMGAKRWINLGIINIQPSEFMKIGLILALAHYFYNCHVDSIVKTRFLLSPAILVLLPSILIMKQPNLGTAMIIISTAATIFFLAGVRVRVFVCLGVITLVSMPIIWRFLYDYQKTRVLTFLDPMHDKLGAGYNIIQSIISIGSGGVFGKGFLKGSQNQLDFLPENHTDFIFGLIAEEGGFVLCLALFLIYFAITLILYLMSVRCDFQFHRLVILGFASLLFFHVFINIGMISGLLPVVGVPLPFLSYGGSNFIAMMIGVGLVLNCYTNKKVTLKTAPSS</sequence>
<dbReference type="EMBL" id="CP110820">
    <property type="protein sequence ID" value="WPX96843.1"/>
    <property type="molecule type" value="Genomic_DNA"/>
</dbReference>
<name>A0ABZ0UP12_9RICK</name>
<feature type="transmembrane region" description="Helical" evidence="6">
    <location>
        <begin position="137"/>
        <end position="153"/>
    </location>
</feature>
<gene>
    <name evidence="7" type="ORF">Bandiella_00975</name>
</gene>
<evidence type="ECO:0000256" key="4">
    <source>
        <dbReference type="ARBA" id="ARBA00022989"/>
    </source>
</evidence>